<dbReference type="Pfam" id="PF26120">
    <property type="entry name" value="CBM_1st_SusF"/>
    <property type="match status" value="1"/>
</dbReference>
<organism evidence="4 5">
    <name type="scientific">Lutibacter oceani</name>
    <dbReference type="NCBI Taxonomy" id="1853311"/>
    <lineage>
        <taxon>Bacteria</taxon>
        <taxon>Pseudomonadati</taxon>
        <taxon>Bacteroidota</taxon>
        <taxon>Flavobacteriia</taxon>
        <taxon>Flavobacteriales</taxon>
        <taxon>Flavobacteriaceae</taxon>
        <taxon>Lutibacter</taxon>
    </lineage>
</organism>
<dbReference type="Pfam" id="PF14292">
    <property type="entry name" value="SusE"/>
    <property type="match status" value="1"/>
</dbReference>
<gene>
    <name evidence="4" type="ORF">BX611_2938</name>
</gene>
<dbReference type="Proteomes" id="UP000256429">
    <property type="component" value="Unassembled WGS sequence"/>
</dbReference>
<dbReference type="SUPFAM" id="SSF49452">
    <property type="entry name" value="Starch-binding domain-like"/>
    <property type="match status" value="1"/>
</dbReference>
<comment type="caution">
    <text evidence="4">The sequence shown here is derived from an EMBL/GenBank/DDBJ whole genome shotgun (WGS) entry which is preliminary data.</text>
</comment>
<dbReference type="PROSITE" id="PS51257">
    <property type="entry name" value="PROKAR_LIPOPROTEIN"/>
    <property type="match status" value="1"/>
</dbReference>
<keyword evidence="5" id="KW-1185">Reference proteome</keyword>
<dbReference type="Pfam" id="PF16411">
    <property type="entry name" value="SusF_SusE"/>
    <property type="match status" value="1"/>
</dbReference>
<feature type="domain" description="Outer membrane protein SusF/SusE-like C-terminal" evidence="2">
    <location>
        <begin position="443"/>
        <end position="531"/>
    </location>
</feature>
<dbReference type="Gene3D" id="2.60.40.3620">
    <property type="match status" value="4"/>
</dbReference>
<accession>A0A3D9RRC2</accession>
<dbReference type="InterPro" id="IPR013784">
    <property type="entry name" value="Carb-bd-like_fold"/>
</dbReference>
<sequence length="536" mass="57848">MMKYLNKIIVLLVFSIAFIACDENENFEILPAQESFQIVTPSNGSVIVLNDTNLNNNALFISWEALSTATGSFNIEAAKTGTDFATSYLMGTTEAKDFSLTVDELNDFLLDVMGLDSEVASSIDIRISTNEEVSQIVSVILTPFKVEYTEFYLVGSLTGWDPATSLAMTNTGFNTFEISVDLADGDAFKFLPTNTGWDGDWGKDPNNEGSLISEGEQDLSGYTAGKYKISIDLNTFTYTVEEITSPSELYLVGSLNGWDPSNAYAMNLVKEGVFALAIDITDGTEFKFLPQNTGWDGDWGNDPNNSGSIIQDGENNVSGYAAGKYVVVVDYNTLTYNVSSVNSLNIVGSINGWDNGSAYPMGEASLGIFSYILDLPDGAEFKFLPTLGSWDGDWGADPNNDGMVVQDGENNVSGFAAGKYIVSVNFNTLSYSVSSITGAPSSIFMVGSFRGWSNDADNPELTETAAGVFEITQALGAGDEFKFVPTAGSWDNDWGQSKVANGVLEQNSEDNLKVEVAGNYKITLNFNTGVYSVILQ</sequence>
<feature type="domain" description="SusE outer membrane protein" evidence="1">
    <location>
        <begin position="25"/>
        <end position="127"/>
    </location>
</feature>
<evidence type="ECO:0000259" key="2">
    <source>
        <dbReference type="Pfam" id="PF16411"/>
    </source>
</evidence>
<dbReference type="GO" id="GO:0019867">
    <property type="term" value="C:outer membrane"/>
    <property type="evidence" value="ECO:0007669"/>
    <property type="project" value="InterPro"/>
</dbReference>
<protein>
    <submittedName>
        <fullName evidence="4">Uncharacterized protein DUF5019</fullName>
    </submittedName>
</protein>
<feature type="domain" description="SusF first starch specific CBM" evidence="3">
    <location>
        <begin position="149"/>
        <end position="242"/>
    </location>
</feature>
<dbReference type="SUPFAM" id="SSF81296">
    <property type="entry name" value="E set domains"/>
    <property type="match status" value="1"/>
</dbReference>
<evidence type="ECO:0000259" key="3">
    <source>
        <dbReference type="Pfam" id="PF26120"/>
    </source>
</evidence>
<dbReference type="InterPro" id="IPR025970">
    <property type="entry name" value="SusE"/>
</dbReference>
<dbReference type="OrthoDB" id="975117at2"/>
<evidence type="ECO:0000313" key="4">
    <source>
        <dbReference type="EMBL" id="REE80034.1"/>
    </source>
</evidence>
<evidence type="ECO:0000313" key="5">
    <source>
        <dbReference type="Proteomes" id="UP000256429"/>
    </source>
</evidence>
<dbReference type="AlphaFoldDB" id="A0A3D9RRC2"/>
<dbReference type="InterPro" id="IPR058976">
    <property type="entry name" value="CBM_1st_SusF"/>
</dbReference>
<reference evidence="4 5" key="1">
    <citation type="submission" date="2018-08" db="EMBL/GenBank/DDBJ databases">
        <title>Genomic Encyclopedia of Type Strains, Phase III (KMG-III): the genomes of soil and plant-associated and newly described type strains.</title>
        <authorList>
            <person name="Whitman W."/>
        </authorList>
    </citation>
    <scope>NUCLEOTIDE SEQUENCE [LARGE SCALE GENOMIC DNA]</scope>
    <source>
        <strain evidence="4 5">325-5</strain>
    </source>
</reference>
<evidence type="ECO:0000259" key="1">
    <source>
        <dbReference type="Pfam" id="PF14292"/>
    </source>
</evidence>
<dbReference type="InterPro" id="IPR032187">
    <property type="entry name" value="SusF/SusE-like_C"/>
</dbReference>
<dbReference type="InterPro" id="IPR014756">
    <property type="entry name" value="Ig_E-set"/>
</dbReference>
<dbReference type="GO" id="GO:2001070">
    <property type="term" value="F:starch binding"/>
    <property type="evidence" value="ECO:0007669"/>
    <property type="project" value="InterPro"/>
</dbReference>
<dbReference type="EMBL" id="QTTQ01000012">
    <property type="protein sequence ID" value="REE80034.1"/>
    <property type="molecule type" value="Genomic_DNA"/>
</dbReference>
<name>A0A3D9RRC2_9FLAO</name>
<dbReference type="RefSeq" id="WP_115882625.1">
    <property type="nucleotide sequence ID" value="NZ_QTTQ01000012.1"/>
</dbReference>
<proteinExistence type="predicted"/>